<protein>
    <submittedName>
        <fullName evidence="3">PH-domain-containing protein</fullName>
    </submittedName>
</protein>
<feature type="compositionally biased region" description="Polar residues" evidence="1">
    <location>
        <begin position="187"/>
        <end position="202"/>
    </location>
</feature>
<organism evidence="3 4">
    <name type="scientific">Conidiobolus coronatus (strain ATCC 28846 / CBS 209.66 / NRRL 28638)</name>
    <name type="common">Delacroixia coronata</name>
    <dbReference type="NCBI Taxonomy" id="796925"/>
    <lineage>
        <taxon>Eukaryota</taxon>
        <taxon>Fungi</taxon>
        <taxon>Fungi incertae sedis</taxon>
        <taxon>Zoopagomycota</taxon>
        <taxon>Entomophthoromycotina</taxon>
        <taxon>Entomophthoromycetes</taxon>
        <taxon>Entomophthorales</taxon>
        <taxon>Ancylistaceae</taxon>
        <taxon>Conidiobolus</taxon>
    </lineage>
</organism>
<evidence type="ECO:0000313" key="3">
    <source>
        <dbReference type="EMBL" id="KXN70911.1"/>
    </source>
</evidence>
<feature type="non-terminal residue" evidence="3">
    <location>
        <position position="319"/>
    </location>
</feature>
<evidence type="ECO:0000259" key="2">
    <source>
        <dbReference type="PROSITE" id="PS50003"/>
    </source>
</evidence>
<sequence length="319" mass="35734">MSATISTAHLNNKRHSPQSLFTTRWDLPVNNNETPSPNYNDSLISLKANLDRLSFQRTLTSNPNRQSRESGLGSSVGGREEEFPTQFNSDIRGLLDQLDTCWNKVQQQNLRIPTTIDRPHPANDVAASNISIRERTSIESNINYGHSKSSTITNPFKKLGHRRHRIINPPTASPHSSSSSVISLDPNTSYPTNPPASSSGQTLGELKESSSISGWLVKLYVINPSLLARKQWKRRYFCLHDNVLYRFKSSCSSSLPTDKMTIDPESIICVSDGFSGKKRVFQVKTGEECWFLQAETTVQLKSWLQGLKSIHANPINTHN</sequence>
<reference evidence="3 4" key="1">
    <citation type="journal article" date="2015" name="Genome Biol. Evol.">
        <title>Phylogenomic analyses indicate that early fungi evolved digesting cell walls of algal ancestors of land plants.</title>
        <authorList>
            <person name="Chang Y."/>
            <person name="Wang S."/>
            <person name="Sekimoto S."/>
            <person name="Aerts A.L."/>
            <person name="Choi C."/>
            <person name="Clum A."/>
            <person name="LaButti K.M."/>
            <person name="Lindquist E.A."/>
            <person name="Yee Ngan C."/>
            <person name="Ohm R.A."/>
            <person name="Salamov A.A."/>
            <person name="Grigoriev I.V."/>
            <person name="Spatafora J.W."/>
            <person name="Berbee M.L."/>
        </authorList>
    </citation>
    <scope>NUCLEOTIDE SEQUENCE [LARGE SCALE GENOMIC DNA]</scope>
    <source>
        <strain evidence="3 4">NRRL 28638</strain>
    </source>
</reference>
<dbReference type="SUPFAM" id="SSF50729">
    <property type="entry name" value="PH domain-like"/>
    <property type="match status" value="1"/>
</dbReference>
<dbReference type="AlphaFoldDB" id="A0A137P7K5"/>
<dbReference type="OrthoDB" id="185175at2759"/>
<feature type="compositionally biased region" description="Low complexity" evidence="1">
    <location>
        <begin position="169"/>
        <end position="186"/>
    </location>
</feature>
<dbReference type="EMBL" id="KQ964489">
    <property type="protein sequence ID" value="KXN70911.1"/>
    <property type="molecule type" value="Genomic_DNA"/>
</dbReference>
<dbReference type="Pfam" id="PF00169">
    <property type="entry name" value="PH"/>
    <property type="match status" value="1"/>
</dbReference>
<feature type="region of interest" description="Disordered" evidence="1">
    <location>
        <begin position="57"/>
        <end position="84"/>
    </location>
</feature>
<accession>A0A137P7K5</accession>
<dbReference type="PROSITE" id="PS50003">
    <property type="entry name" value="PH_DOMAIN"/>
    <property type="match status" value="1"/>
</dbReference>
<evidence type="ECO:0000313" key="4">
    <source>
        <dbReference type="Proteomes" id="UP000070444"/>
    </source>
</evidence>
<feature type="region of interest" description="Disordered" evidence="1">
    <location>
        <begin position="166"/>
        <end position="203"/>
    </location>
</feature>
<dbReference type="Gene3D" id="2.30.29.30">
    <property type="entry name" value="Pleckstrin-homology domain (PH domain)/Phosphotyrosine-binding domain (PTB)"/>
    <property type="match status" value="1"/>
</dbReference>
<keyword evidence="4" id="KW-1185">Reference proteome</keyword>
<dbReference type="Proteomes" id="UP000070444">
    <property type="component" value="Unassembled WGS sequence"/>
</dbReference>
<dbReference type="SMART" id="SM00233">
    <property type="entry name" value="PH"/>
    <property type="match status" value="1"/>
</dbReference>
<name>A0A137P7K5_CONC2</name>
<feature type="domain" description="PH" evidence="2">
    <location>
        <begin position="209"/>
        <end position="312"/>
    </location>
</feature>
<dbReference type="CDD" id="cd00821">
    <property type="entry name" value="PH"/>
    <property type="match status" value="1"/>
</dbReference>
<dbReference type="STRING" id="796925.A0A137P7K5"/>
<dbReference type="InterPro" id="IPR011993">
    <property type="entry name" value="PH-like_dom_sf"/>
</dbReference>
<dbReference type="InterPro" id="IPR001849">
    <property type="entry name" value="PH_domain"/>
</dbReference>
<proteinExistence type="predicted"/>
<gene>
    <name evidence="3" type="ORF">CONCODRAFT_6446</name>
</gene>
<evidence type="ECO:0000256" key="1">
    <source>
        <dbReference type="SAM" id="MobiDB-lite"/>
    </source>
</evidence>